<evidence type="ECO:0000259" key="5">
    <source>
        <dbReference type="PROSITE" id="PS51747"/>
    </source>
</evidence>
<dbReference type="OrthoDB" id="9802676at2"/>
<dbReference type="FunFam" id="3.40.140.10:FF:000011">
    <property type="entry name" value="tRNA-specific adenosine deaminase"/>
    <property type="match status" value="1"/>
</dbReference>
<dbReference type="Gene3D" id="3.40.140.10">
    <property type="entry name" value="Cytidine Deaminase, domain 2"/>
    <property type="match status" value="1"/>
</dbReference>
<keyword evidence="3" id="KW-0378">Hydrolase</keyword>
<dbReference type="PANTHER" id="PTHR11079:SF161">
    <property type="entry name" value="CMP_DCMP-TYPE DEAMINASE DOMAIN-CONTAINING PROTEIN"/>
    <property type="match status" value="1"/>
</dbReference>
<dbReference type="RefSeq" id="WP_150948451.1">
    <property type="nucleotide sequence ID" value="NZ_VCMV01000057.1"/>
</dbReference>
<name>A0A5N3P507_9HYPH</name>
<dbReference type="CDD" id="cd01285">
    <property type="entry name" value="nucleoside_deaminase"/>
    <property type="match status" value="1"/>
</dbReference>
<dbReference type="EMBL" id="VCMV01000057">
    <property type="protein sequence ID" value="KAB0264804.1"/>
    <property type="molecule type" value="Genomic_DNA"/>
</dbReference>
<proteinExistence type="inferred from homology"/>
<organism evidence="6 7">
    <name type="scientific">Microvirga brassicacearum</name>
    <dbReference type="NCBI Taxonomy" id="2580413"/>
    <lineage>
        <taxon>Bacteria</taxon>
        <taxon>Pseudomonadati</taxon>
        <taxon>Pseudomonadota</taxon>
        <taxon>Alphaproteobacteria</taxon>
        <taxon>Hyphomicrobiales</taxon>
        <taxon>Methylobacteriaceae</taxon>
        <taxon>Microvirga</taxon>
    </lineage>
</organism>
<keyword evidence="7" id="KW-1185">Reference proteome</keyword>
<dbReference type="GO" id="GO:0046872">
    <property type="term" value="F:metal ion binding"/>
    <property type="evidence" value="ECO:0007669"/>
    <property type="project" value="UniProtKB-KW"/>
</dbReference>
<dbReference type="PANTHER" id="PTHR11079">
    <property type="entry name" value="CYTOSINE DEAMINASE FAMILY MEMBER"/>
    <property type="match status" value="1"/>
</dbReference>
<evidence type="ECO:0000313" key="6">
    <source>
        <dbReference type="EMBL" id="KAB0264804.1"/>
    </source>
</evidence>
<dbReference type="AlphaFoldDB" id="A0A5N3P507"/>
<dbReference type="Pfam" id="PF00383">
    <property type="entry name" value="dCMP_cyt_deam_1"/>
    <property type="match status" value="1"/>
</dbReference>
<comment type="caution">
    <text evidence="6">The sequence shown here is derived from an EMBL/GenBank/DDBJ whole genome shotgun (WGS) entry which is preliminary data.</text>
</comment>
<dbReference type="SUPFAM" id="SSF53927">
    <property type="entry name" value="Cytidine deaminase-like"/>
    <property type="match status" value="1"/>
</dbReference>
<evidence type="ECO:0000313" key="7">
    <source>
        <dbReference type="Proteomes" id="UP000325684"/>
    </source>
</evidence>
<comment type="similarity">
    <text evidence="1">Belongs to the cytidine and deoxycytidylate deaminase family.</text>
</comment>
<gene>
    <name evidence="6" type="ORF">FEZ63_21445</name>
</gene>
<keyword evidence="2" id="KW-0479">Metal-binding</keyword>
<dbReference type="PROSITE" id="PS51747">
    <property type="entry name" value="CYT_DCMP_DEAMINASES_2"/>
    <property type="match status" value="1"/>
</dbReference>
<protein>
    <submittedName>
        <fullName evidence="6">Nucleoside deaminase</fullName>
    </submittedName>
</protein>
<dbReference type="InterPro" id="IPR002125">
    <property type="entry name" value="CMP_dCMP_dom"/>
</dbReference>
<feature type="domain" description="CMP/dCMP-type deaminase" evidence="5">
    <location>
        <begin position="7"/>
        <end position="117"/>
    </location>
</feature>
<evidence type="ECO:0000256" key="1">
    <source>
        <dbReference type="ARBA" id="ARBA00006576"/>
    </source>
</evidence>
<evidence type="ECO:0000256" key="2">
    <source>
        <dbReference type="ARBA" id="ARBA00022723"/>
    </source>
</evidence>
<keyword evidence="4" id="KW-0862">Zinc</keyword>
<dbReference type="InterPro" id="IPR016193">
    <property type="entry name" value="Cytidine_deaminase-like"/>
</dbReference>
<dbReference type="GO" id="GO:0006152">
    <property type="term" value="P:purine nucleoside catabolic process"/>
    <property type="evidence" value="ECO:0007669"/>
    <property type="project" value="TreeGrafter"/>
</dbReference>
<reference evidence="6 7" key="1">
    <citation type="journal article" date="2019" name="Microorganisms">
        <title>Genome Insights into the Novel Species Microvirga brassicacearum, a Rapeseed Endophyte with Biotechnological Potential.</title>
        <authorList>
            <person name="Jimenez-Gomez A."/>
            <person name="Saati-Santamaria Z."/>
            <person name="Igual J.M."/>
            <person name="Rivas R."/>
            <person name="Mateos P.F."/>
            <person name="Garcia-Fraile P."/>
        </authorList>
    </citation>
    <scope>NUCLEOTIDE SEQUENCE [LARGE SCALE GENOMIC DNA]</scope>
    <source>
        <strain evidence="6 7">CDVBN77</strain>
    </source>
</reference>
<evidence type="ECO:0000256" key="3">
    <source>
        <dbReference type="ARBA" id="ARBA00022801"/>
    </source>
</evidence>
<dbReference type="Proteomes" id="UP000325684">
    <property type="component" value="Unassembled WGS sequence"/>
</dbReference>
<accession>A0A5N3P507</accession>
<sequence>MTDHQNEDLRHLARAVALSREHMNDGAGGPFGAVIVRDGEVLAEGWNRVTSANDPTAHAEVTAIRLACEAVGDFALQGATLYTSCEPCPMCLAAAYWARVSRIVYANTRVDAAEIGFDDSLIYEEIPKPASDRIIAMDHVPSLEARAVFDAWADKADKVSY</sequence>
<dbReference type="GO" id="GO:0047974">
    <property type="term" value="F:guanosine deaminase activity"/>
    <property type="evidence" value="ECO:0007669"/>
    <property type="project" value="TreeGrafter"/>
</dbReference>
<evidence type="ECO:0000256" key="4">
    <source>
        <dbReference type="ARBA" id="ARBA00022833"/>
    </source>
</evidence>